<sequence length="135" mass="15679">MKTPFYMLVFKAFHAQRQKNRANMNLFHLSPGQPKVLRYIQTHENCKLKDIAKECDVESATVSKILDNLADKKMIVKAINPQNKRAYQLNLTETGESALKKWNEHCLEVEQISLKGFSEDEKSSFRNTYVECIQI</sequence>
<organism evidence="5 6">
    <name type="scientific">Allocoprobacillus halotolerans</name>
    <dbReference type="NCBI Taxonomy" id="2944914"/>
    <lineage>
        <taxon>Bacteria</taxon>
        <taxon>Bacillati</taxon>
        <taxon>Bacillota</taxon>
        <taxon>Erysipelotrichia</taxon>
        <taxon>Erysipelotrichales</taxon>
        <taxon>Erysipelotrichaceae</taxon>
        <taxon>Allocoprobacillus</taxon>
    </lineage>
</organism>
<dbReference type="Pfam" id="PF01047">
    <property type="entry name" value="MarR"/>
    <property type="match status" value="1"/>
</dbReference>
<dbReference type="PANTHER" id="PTHR42756:SF1">
    <property type="entry name" value="TRANSCRIPTIONAL REPRESSOR OF EMRAB OPERON"/>
    <property type="match status" value="1"/>
</dbReference>
<keyword evidence="2" id="KW-0238">DNA-binding</keyword>
<accession>A0ABY5I7N3</accession>
<feature type="domain" description="HTH marR-type" evidence="4">
    <location>
        <begin position="2"/>
        <end position="134"/>
    </location>
</feature>
<dbReference type="SUPFAM" id="SSF46785">
    <property type="entry name" value="Winged helix' DNA-binding domain"/>
    <property type="match status" value="1"/>
</dbReference>
<proteinExistence type="predicted"/>
<dbReference type="Gene3D" id="1.10.10.10">
    <property type="entry name" value="Winged helix-like DNA-binding domain superfamily/Winged helix DNA-binding domain"/>
    <property type="match status" value="1"/>
</dbReference>
<gene>
    <name evidence="5" type="ORF">NMU03_05575</name>
</gene>
<keyword evidence="1" id="KW-0805">Transcription regulation</keyword>
<evidence type="ECO:0000259" key="4">
    <source>
        <dbReference type="PROSITE" id="PS50995"/>
    </source>
</evidence>
<reference evidence="5" key="1">
    <citation type="submission" date="2022-07" db="EMBL/GenBank/DDBJ databases">
        <title>Faecal culturing of patients with breast cancer.</title>
        <authorList>
            <person name="Teng N.M.Y."/>
            <person name="Kiu R."/>
            <person name="Evans R."/>
            <person name="Baker D.J."/>
            <person name="Zenner C."/>
            <person name="Robinson S.D."/>
            <person name="Hall L.J."/>
        </authorList>
    </citation>
    <scope>NUCLEOTIDE SEQUENCE</scope>
    <source>
        <strain evidence="5">LH1062</strain>
    </source>
</reference>
<name>A0ABY5I7N3_9FIRM</name>
<dbReference type="SMART" id="SM00347">
    <property type="entry name" value="HTH_MARR"/>
    <property type="match status" value="1"/>
</dbReference>
<protein>
    <submittedName>
        <fullName evidence="5">MarR family transcriptional regulator</fullName>
    </submittedName>
</protein>
<evidence type="ECO:0000313" key="5">
    <source>
        <dbReference type="EMBL" id="UTY40261.1"/>
    </source>
</evidence>
<dbReference type="PANTHER" id="PTHR42756">
    <property type="entry name" value="TRANSCRIPTIONAL REGULATOR, MARR"/>
    <property type="match status" value="1"/>
</dbReference>
<evidence type="ECO:0000256" key="2">
    <source>
        <dbReference type="ARBA" id="ARBA00023125"/>
    </source>
</evidence>
<dbReference type="InterPro" id="IPR036390">
    <property type="entry name" value="WH_DNA-bd_sf"/>
</dbReference>
<evidence type="ECO:0000256" key="3">
    <source>
        <dbReference type="ARBA" id="ARBA00023163"/>
    </source>
</evidence>
<dbReference type="EMBL" id="CP101620">
    <property type="protein sequence ID" value="UTY40261.1"/>
    <property type="molecule type" value="Genomic_DNA"/>
</dbReference>
<evidence type="ECO:0000313" key="6">
    <source>
        <dbReference type="Proteomes" id="UP001060112"/>
    </source>
</evidence>
<dbReference type="PROSITE" id="PS50995">
    <property type="entry name" value="HTH_MARR_2"/>
    <property type="match status" value="1"/>
</dbReference>
<dbReference type="InterPro" id="IPR036388">
    <property type="entry name" value="WH-like_DNA-bd_sf"/>
</dbReference>
<evidence type="ECO:0000256" key="1">
    <source>
        <dbReference type="ARBA" id="ARBA00023015"/>
    </source>
</evidence>
<dbReference type="InterPro" id="IPR000835">
    <property type="entry name" value="HTH_MarR-typ"/>
</dbReference>
<keyword evidence="6" id="KW-1185">Reference proteome</keyword>
<dbReference type="Proteomes" id="UP001060112">
    <property type="component" value="Chromosome"/>
</dbReference>
<keyword evidence="3" id="KW-0804">Transcription</keyword>
<dbReference type="RefSeq" id="WP_290141686.1">
    <property type="nucleotide sequence ID" value="NZ_CP101620.1"/>
</dbReference>